<evidence type="ECO:0000313" key="6">
    <source>
        <dbReference type="EMBL" id="PQJ78202.1"/>
    </source>
</evidence>
<comment type="similarity">
    <text evidence="4">Belongs to the FKBP-type PPIase family.</text>
</comment>
<dbReference type="InterPro" id="IPR046357">
    <property type="entry name" value="PPIase_dom_sf"/>
</dbReference>
<dbReference type="Proteomes" id="UP000238882">
    <property type="component" value="Unassembled WGS sequence"/>
</dbReference>
<dbReference type="EMBL" id="MSCN01000001">
    <property type="protein sequence ID" value="PQJ78202.1"/>
    <property type="molecule type" value="Genomic_DNA"/>
</dbReference>
<dbReference type="EC" id="5.2.1.8" evidence="4"/>
<feature type="domain" description="PPIase FKBP-type" evidence="5">
    <location>
        <begin position="89"/>
        <end position="176"/>
    </location>
</feature>
<dbReference type="RefSeq" id="WP_105014784.1">
    <property type="nucleotide sequence ID" value="NZ_MSCN01000001.1"/>
</dbReference>
<dbReference type="NCBIfam" id="TIGR03516">
    <property type="entry name" value="ppisom_GldI"/>
    <property type="match status" value="1"/>
</dbReference>
<accession>A0A2S7WLM0</accession>
<gene>
    <name evidence="6" type="ORF">BTO18_02900</name>
</gene>
<protein>
    <recommendedName>
        <fullName evidence="4">Peptidyl-prolyl cis-trans isomerase</fullName>
        <ecNumber evidence="4">5.2.1.8</ecNumber>
    </recommendedName>
</protein>
<dbReference type="Pfam" id="PF00254">
    <property type="entry name" value="FKBP_C"/>
    <property type="match status" value="1"/>
</dbReference>
<evidence type="ECO:0000256" key="1">
    <source>
        <dbReference type="ARBA" id="ARBA00000971"/>
    </source>
</evidence>
<reference evidence="6 7" key="1">
    <citation type="submission" date="2016-12" db="EMBL/GenBank/DDBJ databases">
        <title>Trade-off between light-utilization and light-protection in marine flavobacteria.</title>
        <authorList>
            <person name="Kumagai Y."/>
            <person name="Yoshizawa S."/>
            <person name="Kogure K."/>
            <person name="Iwasaki W."/>
        </authorList>
    </citation>
    <scope>NUCLEOTIDE SEQUENCE [LARGE SCALE GENOMIC DNA]</scope>
    <source>
        <strain evidence="6 7">NBRC 108759</strain>
    </source>
</reference>
<dbReference type="Gene3D" id="3.10.50.40">
    <property type="match status" value="1"/>
</dbReference>
<dbReference type="OrthoDB" id="1093155at2"/>
<dbReference type="InterPro" id="IPR019869">
    <property type="entry name" value="Motility-assoc_PPIase_GldI"/>
</dbReference>
<proteinExistence type="inferred from homology"/>
<dbReference type="InterPro" id="IPR001179">
    <property type="entry name" value="PPIase_FKBP_dom"/>
</dbReference>
<evidence type="ECO:0000256" key="2">
    <source>
        <dbReference type="ARBA" id="ARBA00023110"/>
    </source>
</evidence>
<dbReference type="PROSITE" id="PS51257">
    <property type="entry name" value="PROKAR_LIPOPROTEIN"/>
    <property type="match status" value="1"/>
</dbReference>
<evidence type="ECO:0000256" key="4">
    <source>
        <dbReference type="RuleBase" id="RU003915"/>
    </source>
</evidence>
<evidence type="ECO:0000313" key="7">
    <source>
        <dbReference type="Proteomes" id="UP000238882"/>
    </source>
</evidence>
<evidence type="ECO:0000259" key="5">
    <source>
        <dbReference type="PROSITE" id="PS50059"/>
    </source>
</evidence>
<comment type="catalytic activity">
    <reaction evidence="1 3 4">
        <text>[protein]-peptidylproline (omega=180) = [protein]-peptidylproline (omega=0)</text>
        <dbReference type="Rhea" id="RHEA:16237"/>
        <dbReference type="Rhea" id="RHEA-COMP:10747"/>
        <dbReference type="Rhea" id="RHEA-COMP:10748"/>
        <dbReference type="ChEBI" id="CHEBI:83833"/>
        <dbReference type="ChEBI" id="CHEBI:83834"/>
        <dbReference type="EC" id="5.2.1.8"/>
    </reaction>
</comment>
<dbReference type="SUPFAM" id="SSF54534">
    <property type="entry name" value="FKBP-like"/>
    <property type="match status" value="1"/>
</dbReference>
<dbReference type="AlphaFoldDB" id="A0A2S7WLM0"/>
<evidence type="ECO:0000256" key="3">
    <source>
        <dbReference type="PROSITE-ProRule" id="PRU00277"/>
    </source>
</evidence>
<keyword evidence="7" id="KW-1185">Reference proteome</keyword>
<comment type="caution">
    <text evidence="6">The sequence shown here is derived from an EMBL/GenBank/DDBJ whole genome shotgun (WGS) entry which is preliminary data.</text>
</comment>
<keyword evidence="2 3" id="KW-0697">Rotamase</keyword>
<dbReference type="GO" id="GO:0003755">
    <property type="term" value="F:peptidyl-prolyl cis-trans isomerase activity"/>
    <property type="evidence" value="ECO:0007669"/>
    <property type="project" value="UniProtKB-UniRule"/>
</dbReference>
<organism evidence="6 7">
    <name type="scientific">Polaribacter porphyrae</name>
    <dbReference type="NCBI Taxonomy" id="1137780"/>
    <lineage>
        <taxon>Bacteria</taxon>
        <taxon>Pseudomonadati</taxon>
        <taxon>Bacteroidota</taxon>
        <taxon>Flavobacteriia</taxon>
        <taxon>Flavobacteriales</taxon>
        <taxon>Flavobacteriaceae</taxon>
    </lineage>
</organism>
<sequence>MKNSLVIFLLFLMIGCANIEPRRPVNPKPSTTIYKQAIEESKKLNKIEEARILAFIKNDSLSEYIQSSSGFWYKYIKKVNEEQPTPNVGDDVVFEYNIKDLRDSIIYGKEELGVKSYKVDKEDLITGLQKGIKLMKIGETITFVFPSYNAFGIVGDQERIGINETIKSTVTLINIK</sequence>
<name>A0A2S7WLM0_9FLAO</name>
<dbReference type="PROSITE" id="PS50059">
    <property type="entry name" value="FKBP_PPIASE"/>
    <property type="match status" value="1"/>
</dbReference>
<keyword evidence="3 4" id="KW-0413">Isomerase</keyword>